<dbReference type="Proteomes" id="UP000054776">
    <property type="component" value="Unassembled WGS sequence"/>
</dbReference>
<gene>
    <name evidence="1" type="ORF">T01_9220</name>
</gene>
<protein>
    <submittedName>
        <fullName evidence="1">Uncharacterized protein</fullName>
    </submittedName>
</protein>
<reference evidence="1 2" key="1">
    <citation type="submission" date="2015-01" db="EMBL/GenBank/DDBJ databases">
        <title>Evolution of Trichinella species and genotypes.</title>
        <authorList>
            <person name="Korhonen P.K."/>
            <person name="Edoardo P."/>
            <person name="Giuseppe L.R."/>
            <person name="Gasser R.B."/>
        </authorList>
    </citation>
    <scope>NUCLEOTIDE SEQUENCE [LARGE SCALE GENOMIC DNA]</scope>
    <source>
        <strain evidence="1">ISS3</strain>
    </source>
</reference>
<dbReference type="AlphaFoldDB" id="A0A0V1BQG5"/>
<comment type="caution">
    <text evidence="1">The sequence shown here is derived from an EMBL/GenBank/DDBJ whole genome shotgun (WGS) entry which is preliminary data.</text>
</comment>
<accession>A0A0V1BQG5</accession>
<organism evidence="1 2">
    <name type="scientific">Trichinella spiralis</name>
    <name type="common">Trichina worm</name>
    <dbReference type="NCBI Taxonomy" id="6334"/>
    <lineage>
        <taxon>Eukaryota</taxon>
        <taxon>Metazoa</taxon>
        <taxon>Ecdysozoa</taxon>
        <taxon>Nematoda</taxon>
        <taxon>Enoplea</taxon>
        <taxon>Dorylaimia</taxon>
        <taxon>Trichinellida</taxon>
        <taxon>Trichinellidae</taxon>
        <taxon>Trichinella</taxon>
    </lineage>
</organism>
<evidence type="ECO:0000313" key="1">
    <source>
        <dbReference type="EMBL" id="KRY39369.1"/>
    </source>
</evidence>
<dbReference type="InParanoid" id="A0A0V1BQG5"/>
<sequence length="307" mass="34658">MNILNYWRLLIGQCFEIVSKKYLQNFNSKIFLVLFSVFNNNSKAQLLGIILGPIILGSFPSAGWDVGFDIAELFFIVVEQICWTLLRADRVATARVKGSFAQSDWIISIFFVSAALVQDHRYVAKLTDRAVASSNCVIEVFIFRTTFQKYLSVQTVVIFFSVRVGWICVESICKISAVYSARILSCTDLIVQIIIRHRSRTGRVRRCCFQVGFFFWIRTVTGYKLLKLEIFVKLFASGIVGFGTAVKGVVGRSVTWLLGFVLGMVDSDVMRCCSVIGWNGFEMQAGIVFLAKQRLICELKNNPAVHC</sequence>
<proteinExistence type="predicted"/>
<keyword evidence="2" id="KW-1185">Reference proteome</keyword>
<dbReference type="EMBL" id="JYDH01000019">
    <property type="protein sequence ID" value="KRY39369.1"/>
    <property type="molecule type" value="Genomic_DNA"/>
</dbReference>
<evidence type="ECO:0000313" key="2">
    <source>
        <dbReference type="Proteomes" id="UP000054776"/>
    </source>
</evidence>
<name>A0A0V1BQG5_TRISP</name>